<dbReference type="Gene3D" id="3.40.33.10">
    <property type="entry name" value="CAP"/>
    <property type="match status" value="1"/>
</dbReference>
<dbReference type="STRING" id="926561.GCA_000379025_00603"/>
<comment type="caution">
    <text evidence="4">The sequence shown here is derived from an EMBL/GenBank/DDBJ whole genome shotgun (WGS) entry which is preliminary data.</text>
</comment>
<dbReference type="EMBL" id="SOEG01000016">
    <property type="protein sequence ID" value="TDX51087.1"/>
    <property type="molecule type" value="Genomic_DNA"/>
</dbReference>
<reference evidence="4 5" key="1">
    <citation type="submission" date="2019-03" db="EMBL/GenBank/DDBJ databases">
        <title>Subsurface microbial communities from deep shales in Ohio and West Virginia, USA.</title>
        <authorList>
            <person name="Wrighton K."/>
        </authorList>
    </citation>
    <scope>NUCLEOTIDE SEQUENCE [LARGE SCALE GENOMIC DNA]</scope>
    <source>
        <strain evidence="4 5">MSL 6dP</strain>
    </source>
</reference>
<protein>
    <submittedName>
        <fullName evidence="4">Putative YkwD family protein</fullName>
    </submittedName>
</protein>
<dbReference type="NCBIfam" id="TIGR02909">
    <property type="entry name" value="spore_YkwD"/>
    <property type="match status" value="1"/>
</dbReference>
<feature type="compositionally biased region" description="Polar residues" evidence="1">
    <location>
        <begin position="100"/>
        <end position="116"/>
    </location>
</feature>
<dbReference type="PANTHER" id="PTHR31157">
    <property type="entry name" value="SCP DOMAIN-CONTAINING PROTEIN"/>
    <property type="match status" value="1"/>
</dbReference>
<dbReference type="InterPro" id="IPR018392">
    <property type="entry name" value="LysM"/>
</dbReference>
<evidence type="ECO:0000313" key="5">
    <source>
        <dbReference type="Proteomes" id="UP000295832"/>
    </source>
</evidence>
<feature type="signal peptide" evidence="2">
    <location>
        <begin position="1"/>
        <end position="27"/>
    </location>
</feature>
<dbReference type="Pfam" id="PF00188">
    <property type="entry name" value="CAP"/>
    <property type="match status" value="1"/>
</dbReference>
<feature type="region of interest" description="Disordered" evidence="1">
    <location>
        <begin position="70"/>
        <end position="116"/>
    </location>
</feature>
<dbReference type="SUPFAM" id="SSF54106">
    <property type="entry name" value="LysM domain"/>
    <property type="match status" value="1"/>
</dbReference>
<feature type="domain" description="LysM" evidence="3">
    <location>
        <begin position="30"/>
        <end position="75"/>
    </location>
</feature>
<evidence type="ECO:0000259" key="3">
    <source>
        <dbReference type="PROSITE" id="PS51782"/>
    </source>
</evidence>
<dbReference type="SUPFAM" id="SSF55797">
    <property type="entry name" value="PR-1-like"/>
    <property type="match status" value="1"/>
</dbReference>
<dbReference type="InterPro" id="IPR036779">
    <property type="entry name" value="LysM_dom_sf"/>
</dbReference>
<dbReference type="InterPro" id="IPR014258">
    <property type="entry name" value="CAP_domain_YkwD-like"/>
</dbReference>
<dbReference type="InterPro" id="IPR014044">
    <property type="entry name" value="CAP_dom"/>
</dbReference>
<evidence type="ECO:0000256" key="1">
    <source>
        <dbReference type="SAM" id="MobiDB-lite"/>
    </source>
</evidence>
<name>A0A4R8H3F7_9FIRM</name>
<evidence type="ECO:0000256" key="2">
    <source>
        <dbReference type="SAM" id="SignalP"/>
    </source>
</evidence>
<sequence length="245" mass="27897">MKKINRYFTIILVLIMGLFLTTSHANAKRRVYTVKKGDSIWNICKGCNANFLNTLRMNGHFKDPNLIYPGDKVYVPEPDRNNQTPEPQPTEPTQPTQPQNGEDMQQPPQEDMGESSNLQAMEAEVVKLVNQERQKRGLKPYKHNSKLSSVARTKSKDMRDKNYFSHQSPTYGSPFEMMTKFGIDYSTAGENIAKGQPTAKAVMNGWMNSPGHRRNILSEKFTEIGVGLAKDSKGMTYWTQMFIRP</sequence>
<dbReference type="AlphaFoldDB" id="A0A4R8H3F7"/>
<feature type="chain" id="PRO_5020267776" evidence="2">
    <location>
        <begin position="28"/>
        <end position="245"/>
    </location>
</feature>
<dbReference type="CDD" id="cd05379">
    <property type="entry name" value="CAP_bacterial"/>
    <property type="match status" value="1"/>
</dbReference>
<gene>
    <name evidence="4" type="ORF">C7959_11667</name>
</gene>
<dbReference type="Proteomes" id="UP000295832">
    <property type="component" value="Unassembled WGS sequence"/>
</dbReference>
<proteinExistence type="predicted"/>
<keyword evidence="5" id="KW-1185">Reference proteome</keyword>
<feature type="compositionally biased region" description="Basic residues" evidence="1">
    <location>
        <begin position="136"/>
        <end position="145"/>
    </location>
</feature>
<feature type="region of interest" description="Disordered" evidence="1">
    <location>
        <begin position="132"/>
        <end position="155"/>
    </location>
</feature>
<dbReference type="RefSeq" id="WP_208324407.1">
    <property type="nucleotide sequence ID" value="NZ_SOEG01000016.1"/>
</dbReference>
<organism evidence="4 5">
    <name type="scientific">Orenia marismortui</name>
    <dbReference type="NCBI Taxonomy" id="46469"/>
    <lineage>
        <taxon>Bacteria</taxon>
        <taxon>Bacillati</taxon>
        <taxon>Bacillota</taxon>
        <taxon>Clostridia</taxon>
        <taxon>Halanaerobiales</taxon>
        <taxon>Halobacteroidaceae</taxon>
        <taxon>Orenia</taxon>
    </lineage>
</organism>
<dbReference type="CDD" id="cd00118">
    <property type="entry name" value="LysM"/>
    <property type="match status" value="1"/>
</dbReference>
<dbReference type="PROSITE" id="PS51782">
    <property type="entry name" value="LYSM"/>
    <property type="match status" value="1"/>
</dbReference>
<dbReference type="PANTHER" id="PTHR31157:SF1">
    <property type="entry name" value="SCP DOMAIN-CONTAINING PROTEIN"/>
    <property type="match status" value="1"/>
</dbReference>
<dbReference type="Pfam" id="PF01476">
    <property type="entry name" value="LysM"/>
    <property type="match status" value="1"/>
</dbReference>
<keyword evidence="2" id="KW-0732">Signal</keyword>
<dbReference type="InterPro" id="IPR035940">
    <property type="entry name" value="CAP_sf"/>
</dbReference>
<dbReference type="Gene3D" id="3.10.350.10">
    <property type="entry name" value="LysM domain"/>
    <property type="match status" value="1"/>
</dbReference>
<dbReference type="SMART" id="SM00257">
    <property type="entry name" value="LysM"/>
    <property type="match status" value="1"/>
</dbReference>
<accession>A0A4R8H3F7</accession>
<evidence type="ECO:0000313" key="4">
    <source>
        <dbReference type="EMBL" id="TDX51087.1"/>
    </source>
</evidence>